<evidence type="ECO:0000313" key="3">
    <source>
        <dbReference type="Proteomes" id="UP000256709"/>
    </source>
</evidence>
<dbReference type="RefSeq" id="WP_116284193.1">
    <property type="nucleotide sequence ID" value="NZ_NBXA01000026.1"/>
</dbReference>
<keyword evidence="1" id="KW-1133">Transmembrane helix</keyword>
<evidence type="ECO:0000313" key="2">
    <source>
        <dbReference type="EMBL" id="RFA07656.1"/>
    </source>
</evidence>
<keyword evidence="1" id="KW-0472">Membrane</keyword>
<dbReference type="AlphaFoldDB" id="A0A3E0VCN6"/>
<protein>
    <submittedName>
        <fullName evidence="2">Uncharacterized protein</fullName>
    </submittedName>
</protein>
<organism evidence="2 3">
    <name type="scientific">Subtercola boreus</name>
    <dbReference type="NCBI Taxonomy" id="120213"/>
    <lineage>
        <taxon>Bacteria</taxon>
        <taxon>Bacillati</taxon>
        <taxon>Actinomycetota</taxon>
        <taxon>Actinomycetes</taxon>
        <taxon>Micrococcales</taxon>
        <taxon>Microbacteriaceae</taxon>
        <taxon>Subtercola</taxon>
    </lineage>
</organism>
<dbReference type="EMBL" id="NBXA01000026">
    <property type="protein sequence ID" value="RFA07656.1"/>
    <property type="molecule type" value="Genomic_DNA"/>
</dbReference>
<dbReference type="OrthoDB" id="5082691at2"/>
<accession>A0A3E0VCN6</accession>
<name>A0A3E0VCN6_9MICO</name>
<evidence type="ECO:0000256" key="1">
    <source>
        <dbReference type="SAM" id="Phobius"/>
    </source>
</evidence>
<proteinExistence type="predicted"/>
<gene>
    <name evidence="2" type="ORF">B7R21_15920</name>
</gene>
<feature type="transmembrane region" description="Helical" evidence="1">
    <location>
        <begin position="40"/>
        <end position="61"/>
    </location>
</feature>
<reference evidence="2 3" key="1">
    <citation type="submission" date="2017-04" db="EMBL/GenBank/DDBJ databases">
        <title>Comparative genome analysis of Subtercola boreus.</title>
        <authorList>
            <person name="Cho Y.-J."/>
            <person name="Cho A."/>
            <person name="Kim O.-S."/>
            <person name="Lee J.-I."/>
        </authorList>
    </citation>
    <scope>NUCLEOTIDE SEQUENCE [LARGE SCALE GENOMIC DNA]</scope>
    <source>
        <strain evidence="2 3">P27444</strain>
    </source>
</reference>
<keyword evidence="1" id="KW-0812">Transmembrane</keyword>
<dbReference type="Proteomes" id="UP000256709">
    <property type="component" value="Unassembled WGS sequence"/>
</dbReference>
<comment type="caution">
    <text evidence="2">The sequence shown here is derived from an EMBL/GenBank/DDBJ whole genome shotgun (WGS) entry which is preliminary data.</text>
</comment>
<sequence length="173" mass="18499">MTIQHTPNSLPSDSDYARMKVDLFTTITVRERARTKKHRLAALGIAGALALGTTAGALVIAQASQGQINYTAECYGAADLTSTHFTTLYLPGDQTTEQATPLAERTALAIDQCSASWVVGTFEQDRANIPAGKMFPTPLLIACQLPDHRLGVFPSTEPAQVVCARLGLSTPRN</sequence>